<evidence type="ECO:0000256" key="1">
    <source>
        <dbReference type="ARBA" id="ARBA00009431"/>
    </source>
</evidence>
<dbReference type="InterPro" id="IPR029058">
    <property type="entry name" value="AB_hydrolase_fold"/>
</dbReference>
<dbReference type="Pfam" id="PF00450">
    <property type="entry name" value="Peptidase_S10"/>
    <property type="match status" value="1"/>
</dbReference>
<evidence type="ECO:0000313" key="4">
    <source>
        <dbReference type="RefSeq" id="XP_012575044.2"/>
    </source>
</evidence>
<comment type="similarity">
    <text evidence="1">Belongs to the peptidase S10 family.</text>
</comment>
<dbReference type="SUPFAM" id="SSF53474">
    <property type="entry name" value="alpha/beta-Hydrolases"/>
    <property type="match status" value="1"/>
</dbReference>
<keyword evidence="2" id="KW-1133">Transmembrane helix</keyword>
<dbReference type="PANTHER" id="PTHR11802:SF281">
    <property type="entry name" value="CARBOXYPEPTIDASE"/>
    <property type="match status" value="1"/>
</dbReference>
<keyword evidence="2" id="KW-0472">Membrane</keyword>
<reference evidence="4" key="2">
    <citation type="submission" date="2025-08" db="UniProtKB">
        <authorList>
            <consortium name="RefSeq"/>
        </authorList>
    </citation>
    <scope>IDENTIFICATION</scope>
    <source>
        <tissue evidence="4">Etiolated seedlings</tissue>
    </source>
</reference>
<protein>
    <submittedName>
        <fullName evidence="4">Serine carboxypeptidase-like 45 isoform X1</fullName>
    </submittedName>
</protein>
<dbReference type="PRINTS" id="PR00724">
    <property type="entry name" value="CRBOXYPTASEC"/>
</dbReference>
<dbReference type="RefSeq" id="XP_012575044.2">
    <property type="nucleotide sequence ID" value="XM_012719590.2"/>
</dbReference>
<dbReference type="GO" id="GO:0006508">
    <property type="term" value="P:proteolysis"/>
    <property type="evidence" value="ECO:0007669"/>
    <property type="project" value="InterPro"/>
</dbReference>
<dbReference type="Proteomes" id="UP000087171">
    <property type="component" value="Chromosome Ca1"/>
</dbReference>
<dbReference type="PaxDb" id="3827-XP_004488374.1"/>
<evidence type="ECO:0000313" key="3">
    <source>
        <dbReference type="Proteomes" id="UP000087171"/>
    </source>
</evidence>
<keyword evidence="3" id="KW-1185">Reference proteome</keyword>
<dbReference type="eggNOG" id="KOG1282">
    <property type="taxonomic scope" value="Eukaryota"/>
</dbReference>
<proteinExistence type="inferred from homology"/>
<accession>A0A1S3EI37</accession>
<keyword evidence="2" id="KW-0812">Transmembrane</keyword>
<dbReference type="Gene3D" id="3.40.50.1820">
    <property type="entry name" value="alpha/beta hydrolase"/>
    <property type="match status" value="1"/>
</dbReference>
<name>A0A1S3EI37_CICAR</name>
<gene>
    <name evidence="4" type="primary">LOC101488811</name>
</gene>
<organism evidence="3 4">
    <name type="scientific">Cicer arietinum</name>
    <name type="common">Chickpea</name>
    <name type="synonym">Garbanzo</name>
    <dbReference type="NCBI Taxonomy" id="3827"/>
    <lineage>
        <taxon>Eukaryota</taxon>
        <taxon>Viridiplantae</taxon>
        <taxon>Streptophyta</taxon>
        <taxon>Embryophyta</taxon>
        <taxon>Tracheophyta</taxon>
        <taxon>Spermatophyta</taxon>
        <taxon>Magnoliopsida</taxon>
        <taxon>eudicotyledons</taxon>
        <taxon>Gunneridae</taxon>
        <taxon>Pentapetalae</taxon>
        <taxon>rosids</taxon>
        <taxon>fabids</taxon>
        <taxon>Fabales</taxon>
        <taxon>Fabaceae</taxon>
        <taxon>Papilionoideae</taxon>
        <taxon>50 kb inversion clade</taxon>
        <taxon>NPAAA clade</taxon>
        <taxon>Hologalegina</taxon>
        <taxon>IRL clade</taxon>
        <taxon>Cicereae</taxon>
        <taxon>Cicer</taxon>
    </lineage>
</organism>
<sequence length="562" mass="63241">MKPFDSVSEKASHDMTGTPLEFFFSFCIGKGNGTLTPFVSLNHSITHSLTHSLTHSQLPLTLIRLRHRSFSVTDPLLLSRRSVSSPLRLQHRSVSVAISASVVVSAAAMKMKNICLLVFFLILSSSVLFLSSLFSYSSNSDKIDHLPQQPEVKFNQYSGYITVDEIQKRFLFYYFVEAEVQPSLKPVVMWLHGGPGCSSVGLGAFQEHGPFQPTDQGLAKNNYSWNKEANMLYLDSPAGAGFSYSANKSFYNLVTDETTARDNLVFLQQWFTKFSHYKNNEFFITGESYTGHFAPQLAALILQTKTNINLKGIAIGNPLLEFNTDYNSRGQFLWSHGLITYSTYELVTKVCNYSRITREYRSGTVNSSCVEVIDRLNREVGDFIDDFDVSQDMCRPLGQHIWTLPHGEKKRAFCLEDKIFNYLNKKGVQKALHTRISSWQTCGAIWYDSKSIENSTISLLGTLVKSGVRVMVFSGDQDSVIPFFSTQSLLDGLAKDLGLYVGPYRPWYNGIKVAGFTQVYGDILTFATVRGAGHSCAYSKPEETFLLFKTFLEGWYLPKIKL</sequence>
<dbReference type="PANTHER" id="PTHR11802">
    <property type="entry name" value="SERINE PROTEASE FAMILY S10 SERINE CARBOXYPEPTIDASE"/>
    <property type="match status" value="1"/>
</dbReference>
<dbReference type="Gene3D" id="3.40.50.11320">
    <property type="match status" value="1"/>
</dbReference>
<feature type="transmembrane region" description="Helical" evidence="2">
    <location>
        <begin position="114"/>
        <end position="136"/>
    </location>
</feature>
<dbReference type="AlphaFoldDB" id="A0A1S3EI37"/>
<reference evidence="3" key="1">
    <citation type="journal article" date="2013" name="Nat. Biotechnol.">
        <title>Draft genome sequence of chickpea (Cicer arietinum) provides a resource for trait improvement.</title>
        <authorList>
            <person name="Varshney R.K."/>
            <person name="Song C."/>
            <person name="Saxena R.K."/>
            <person name="Azam S."/>
            <person name="Yu S."/>
            <person name="Sharpe A.G."/>
            <person name="Cannon S."/>
            <person name="Baek J."/>
            <person name="Rosen B.D."/>
            <person name="Tar'an B."/>
            <person name="Millan T."/>
            <person name="Zhang X."/>
            <person name="Ramsay L.D."/>
            <person name="Iwata A."/>
            <person name="Wang Y."/>
            <person name="Nelson W."/>
            <person name="Farmer A.D."/>
            <person name="Gaur P.M."/>
            <person name="Soderlund C."/>
            <person name="Penmetsa R.V."/>
            <person name="Xu C."/>
            <person name="Bharti A.K."/>
            <person name="He W."/>
            <person name="Winter P."/>
            <person name="Zhao S."/>
            <person name="Hane J.K."/>
            <person name="Carrasquilla-Garcia N."/>
            <person name="Condie J.A."/>
            <person name="Upadhyaya H.D."/>
            <person name="Luo M.C."/>
            <person name="Thudi M."/>
            <person name="Gowda C.L."/>
            <person name="Singh N.P."/>
            <person name="Lichtenzveig J."/>
            <person name="Gali K.K."/>
            <person name="Rubio J."/>
            <person name="Nadarajan N."/>
            <person name="Dolezel J."/>
            <person name="Bansal K.C."/>
            <person name="Xu X."/>
            <person name="Edwards D."/>
            <person name="Zhang G."/>
            <person name="Kahl G."/>
            <person name="Gil J."/>
            <person name="Singh K.B."/>
            <person name="Datta S.K."/>
            <person name="Jackson S.A."/>
            <person name="Wang J."/>
            <person name="Cook D.R."/>
        </authorList>
    </citation>
    <scope>NUCLEOTIDE SEQUENCE [LARGE SCALE GENOMIC DNA]</scope>
    <source>
        <strain evidence="3">cv. CDC Frontier</strain>
    </source>
</reference>
<dbReference type="GO" id="GO:0005773">
    <property type="term" value="C:vacuole"/>
    <property type="evidence" value="ECO:0007669"/>
    <property type="project" value="TreeGrafter"/>
</dbReference>
<dbReference type="Gene3D" id="6.10.250.940">
    <property type="match status" value="1"/>
</dbReference>
<dbReference type="FunFam" id="3.40.50.1820:FF:000453">
    <property type="entry name" value="Carboxypeptidase"/>
    <property type="match status" value="1"/>
</dbReference>
<dbReference type="OrthoDB" id="443318at2759"/>
<evidence type="ECO:0000256" key="2">
    <source>
        <dbReference type="SAM" id="Phobius"/>
    </source>
</evidence>
<dbReference type="InterPro" id="IPR001563">
    <property type="entry name" value="Peptidase_S10"/>
</dbReference>
<dbReference type="GO" id="GO:0004185">
    <property type="term" value="F:serine-type carboxypeptidase activity"/>
    <property type="evidence" value="ECO:0007669"/>
    <property type="project" value="InterPro"/>
</dbReference>